<evidence type="ECO:0000313" key="5">
    <source>
        <dbReference type="Proteomes" id="UP000754750"/>
    </source>
</evidence>
<keyword evidence="4" id="KW-0489">Methyltransferase</keyword>
<keyword evidence="1" id="KW-0949">S-adenosyl-L-methionine</keyword>
<evidence type="ECO:0000259" key="3">
    <source>
        <dbReference type="PROSITE" id="PS51668"/>
    </source>
</evidence>
<dbReference type="SUPFAM" id="SSF118196">
    <property type="entry name" value="YaeB-like"/>
    <property type="match status" value="1"/>
</dbReference>
<dbReference type="InterPro" id="IPR036414">
    <property type="entry name" value="YaeB_N_sf"/>
</dbReference>
<evidence type="ECO:0000256" key="2">
    <source>
        <dbReference type="ARBA" id="ARBA00033753"/>
    </source>
</evidence>
<proteinExistence type="inferred from homology"/>
<dbReference type="GO" id="GO:0032259">
    <property type="term" value="P:methylation"/>
    <property type="evidence" value="ECO:0007669"/>
    <property type="project" value="UniProtKB-KW"/>
</dbReference>
<dbReference type="GO" id="GO:0008168">
    <property type="term" value="F:methyltransferase activity"/>
    <property type="evidence" value="ECO:0007669"/>
    <property type="project" value="UniProtKB-KW"/>
</dbReference>
<accession>A0A928Q572</accession>
<gene>
    <name evidence="4" type="ORF">E7512_08610</name>
</gene>
<evidence type="ECO:0000313" key="4">
    <source>
        <dbReference type="EMBL" id="MBE6833625.1"/>
    </source>
</evidence>
<dbReference type="Pfam" id="PF01980">
    <property type="entry name" value="TrmO_N"/>
    <property type="match status" value="1"/>
</dbReference>
<organism evidence="4 5">
    <name type="scientific">Faecalispora sporosphaeroides</name>
    <dbReference type="NCBI Taxonomy" id="1549"/>
    <lineage>
        <taxon>Bacteria</taxon>
        <taxon>Bacillati</taxon>
        <taxon>Bacillota</taxon>
        <taxon>Clostridia</taxon>
        <taxon>Eubacteriales</taxon>
        <taxon>Oscillospiraceae</taxon>
        <taxon>Faecalispora</taxon>
    </lineage>
</organism>
<dbReference type="Proteomes" id="UP000754750">
    <property type="component" value="Unassembled WGS sequence"/>
</dbReference>
<dbReference type="InterPro" id="IPR023370">
    <property type="entry name" value="TrmO-like_N"/>
</dbReference>
<protein>
    <submittedName>
        <fullName evidence="4">SAM-dependent methyltransferase</fullName>
    </submittedName>
</protein>
<dbReference type="PANTHER" id="PTHR12818">
    <property type="entry name" value="TRNA (ADENINE(37)-N6)-METHYLTRANSFERASE"/>
    <property type="match status" value="1"/>
</dbReference>
<dbReference type="AlphaFoldDB" id="A0A928Q572"/>
<dbReference type="Gene3D" id="2.40.30.70">
    <property type="entry name" value="YaeB-like"/>
    <property type="match status" value="1"/>
</dbReference>
<dbReference type="InterPro" id="IPR040372">
    <property type="entry name" value="YaeB-like"/>
</dbReference>
<keyword evidence="4" id="KW-0808">Transferase</keyword>
<dbReference type="RefSeq" id="WP_020072347.1">
    <property type="nucleotide sequence ID" value="NZ_JBKWRC010000002.1"/>
</dbReference>
<dbReference type="PANTHER" id="PTHR12818:SF0">
    <property type="entry name" value="TRNA (ADENINE(37)-N6)-METHYLTRANSFERASE"/>
    <property type="match status" value="1"/>
</dbReference>
<evidence type="ECO:0000256" key="1">
    <source>
        <dbReference type="ARBA" id="ARBA00022691"/>
    </source>
</evidence>
<dbReference type="EMBL" id="SVNY01000004">
    <property type="protein sequence ID" value="MBE6833625.1"/>
    <property type="molecule type" value="Genomic_DNA"/>
</dbReference>
<comment type="caution">
    <text evidence="4">The sequence shown here is derived from an EMBL/GenBank/DDBJ whole genome shotgun (WGS) entry which is preliminary data.</text>
</comment>
<feature type="domain" description="TsaA-like" evidence="3">
    <location>
        <begin position="5"/>
        <end position="129"/>
    </location>
</feature>
<comment type="similarity">
    <text evidence="2">Belongs to the tRNA methyltransferase O family.</text>
</comment>
<sequence length="157" mass="17904">MELTVKQIGIARADEHGFRIELNPEYREAIIGLEGFAYLNIFWWFDRCDTPQSRSVLTQERPYAKGPALLGTFATRSPERPNPIALTCAQATYLDPEKGVIGLAYFDALDQSPILDIKPYTPSLDRVEYPDVPDWCAHWPKNVETSGDFDWSAEFNF</sequence>
<dbReference type="InterPro" id="IPR036413">
    <property type="entry name" value="YaeB-like_sf"/>
</dbReference>
<dbReference type="CDD" id="cd09281">
    <property type="entry name" value="UPF0066"/>
    <property type="match status" value="1"/>
</dbReference>
<dbReference type="PROSITE" id="PS51668">
    <property type="entry name" value="TSAA_2"/>
    <property type="match status" value="1"/>
</dbReference>
<reference evidence="4" key="1">
    <citation type="submission" date="2019-04" db="EMBL/GenBank/DDBJ databases">
        <title>Evolution of Biomass-Degrading Anaerobic Consortia Revealed by Metagenomics.</title>
        <authorList>
            <person name="Peng X."/>
        </authorList>
    </citation>
    <scope>NUCLEOTIDE SEQUENCE</scope>
    <source>
        <strain evidence="4">SIG551</strain>
    </source>
</reference>
<name>A0A928Q572_9FIRM</name>